<evidence type="ECO:0000256" key="4">
    <source>
        <dbReference type="ARBA" id="ARBA00022989"/>
    </source>
</evidence>
<protein>
    <submittedName>
        <fullName evidence="7">Predicted PurR-regulated permease PerM</fullName>
    </submittedName>
</protein>
<dbReference type="InterPro" id="IPR002549">
    <property type="entry name" value="AI-2E-like"/>
</dbReference>
<feature type="transmembrane region" description="Helical" evidence="6">
    <location>
        <begin position="205"/>
        <end position="222"/>
    </location>
</feature>
<sequence length="348" mass="39484">MSLWDKFLQNTRLRRFVVLLGIIGVLYLAKSIISVILLTFIFTFLVTRLINFVHKYVKIPSKVIVVTVYLAIIGLLYLAVTIYLPKLVVQSESMVTSVLNFYQHPSKDANEVMELISKYLGQLDIAKQVKSGFSLILQYVSSIGSMGMTLFISLLLSFFFTIEEKQMFDFSKSFLKGPFAWIFSDIYYFAKIFVNTFGVVMEAQFMIAIANTLITTVCLAFLKMPQLFSLGLMIFVLSLIPVAGVIISAVPLCFIGYTVGGLNYIFYIVLILLVVHTLESYVLNPKLMSSRTELPIFYTFVVLFIAEKLFGIWGLIVGIPVFTFMLDVLGVKPVHTKKVDFKKLRKQD</sequence>
<keyword evidence="5 6" id="KW-0472">Membrane</keyword>
<dbReference type="PANTHER" id="PTHR21716">
    <property type="entry name" value="TRANSMEMBRANE PROTEIN"/>
    <property type="match status" value="1"/>
</dbReference>
<dbReference type="Pfam" id="PF01594">
    <property type="entry name" value="AI-2E_transport"/>
    <property type="match status" value="1"/>
</dbReference>
<keyword evidence="4 6" id="KW-1133">Transmembrane helix</keyword>
<evidence type="ECO:0000256" key="6">
    <source>
        <dbReference type="SAM" id="Phobius"/>
    </source>
</evidence>
<accession>A0ABY1ABB6</accession>
<gene>
    <name evidence="7" type="ORF">SAMN05216431_105110</name>
</gene>
<feature type="transmembrane region" description="Helical" evidence="6">
    <location>
        <begin position="63"/>
        <end position="84"/>
    </location>
</feature>
<evidence type="ECO:0000313" key="8">
    <source>
        <dbReference type="Proteomes" id="UP000182089"/>
    </source>
</evidence>
<feature type="transmembrane region" description="Helical" evidence="6">
    <location>
        <begin position="136"/>
        <end position="162"/>
    </location>
</feature>
<name>A0ABY1ABB6_9LACO</name>
<organism evidence="7 8">
    <name type="scientific">Ligilactobacillus ruminis</name>
    <dbReference type="NCBI Taxonomy" id="1623"/>
    <lineage>
        <taxon>Bacteria</taxon>
        <taxon>Bacillati</taxon>
        <taxon>Bacillota</taxon>
        <taxon>Bacilli</taxon>
        <taxon>Lactobacillales</taxon>
        <taxon>Lactobacillaceae</taxon>
        <taxon>Ligilactobacillus</taxon>
    </lineage>
</organism>
<feature type="transmembrane region" description="Helical" evidence="6">
    <location>
        <begin position="264"/>
        <end position="284"/>
    </location>
</feature>
<dbReference type="Proteomes" id="UP000182089">
    <property type="component" value="Unassembled WGS sequence"/>
</dbReference>
<evidence type="ECO:0000313" key="7">
    <source>
        <dbReference type="EMBL" id="SEM62383.1"/>
    </source>
</evidence>
<dbReference type="EMBL" id="FOCC01000005">
    <property type="protein sequence ID" value="SEM62383.1"/>
    <property type="molecule type" value="Genomic_DNA"/>
</dbReference>
<keyword evidence="3 6" id="KW-0812">Transmembrane</keyword>
<feature type="transmembrane region" description="Helical" evidence="6">
    <location>
        <begin position="174"/>
        <end position="193"/>
    </location>
</feature>
<comment type="caution">
    <text evidence="7">The sequence shown here is derived from an EMBL/GenBank/DDBJ whole genome shotgun (WGS) entry which is preliminary data.</text>
</comment>
<evidence type="ECO:0000256" key="2">
    <source>
        <dbReference type="ARBA" id="ARBA00009773"/>
    </source>
</evidence>
<evidence type="ECO:0000256" key="3">
    <source>
        <dbReference type="ARBA" id="ARBA00022692"/>
    </source>
</evidence>
<evidence type="ECO:0000256" key="1">
    <source>
        <dbReference type="ARBA" id="ARBA00004141"/>
    </source>
</evidence>
<dbReference type="PANTHER" id="PTHR21716:SF62">
    <property type="entry name" value="TRANSPORT PROTEIN YDBI-RELATED"/>
    <property type="match status" value="1"/>
</dbReference>
<proteinExistence type="inferred from homology"/>
<comment type="subcellular location">
    <subcellularLocation>
        <location evidence="1">Membrane</location>
        <topology evidence="1">Multi-pass membrane protein</topology>
    </subcellularLocation>
</comment>
<reference evidence="7 8" key="1">
    <citation type="submission" date="2016-10" db="EMBL/GenBank/DDBJ databases">
        <authorList>
            <person name="Varghese N."/>
            <person name="Submissions S."/>
        </authorList>
    </citation>
    <scope>NUCLEOTIDE SEQUENCE [LARGE SCALE GENOMIC DNA]</scope>
    <source>
        <strain evidence="7 8">WC1T17</strain>
    </source>
</reference>
<feature type="transmembrane region" description="Helical" evidence="6">
    <location>
        <begin position="296"/>
        <end position="322"/>
    </location>
</feature>
<comment type="similarity">
    <text evidence="2">Belongs to the autoinducer-2 exporter (AI-2E) (TC 2.A.86) family.</text>
</comment>
<evidence type="ECO:0000256" key="5">
    <source>
        <dbReference type="ARBA" id="ARBA00023136"/>
    </source>
</evidence>
<feature type="transmembrane region" description="Helical" evidence="6">
    <location>
        <begin position="234"/>
        <end position="258"/>
    </location>
</feature>